<dbReference type="PANTHER" id="PTHR34983:SF1">
    <property type="entry name" value="ARABINOGALACTAN ENDO-BETA-1,4-GALACTANASE A"/>
    <property type="match status" value="1"/>
</dbReference>
<evidence type="ECO:0000313" key="7">
    <source>
        <dbReference type="EMBL" id="KAK4503996.1"/>
    </source>
</evidence>
<proteinExistence type="inferred from homology"/>
<dbReference type="EMBL" id="JAXOVC010000003">
    <property type="protein sequence ID" value="KAK4503996.1"/>
    <property type="molecule type" value="Genomic_DNA"/>
</dbReference>
<reference evidence="7 8" key="1">
    <citation type="journal article" date="2023" name="G3 (Bethesda)">
        <title>A chromosome-level genome assembly of Zasmidium syzygii isolated from banana leaves.</title>
        <authorList>
            <person name="van Westerhoven A.C."/>
            <person name="Mehrabi R."/>
            <person name="Talebi R."/>
            <person name="Steentjes M.B.F."/>
            <person name="Corcolon B."/>
            <person name="Chong P.A."/>
            <person name="Kema G.H.J."/>
            <person name="Seidl M.F."/>
        </authorList>
    </citation>
    <scope>NUCLEOTIDE SEQUENCE [LARGE SCALE GENOMIC DNA]</scope>
    <source>
        <strain evidence="7 8">P124</strain>
    </source>
</reference>
<dbReference type="EC" id="3.2.1.89" evidence="3 6"/>
<keyword evidence="6" id="KW-0732">Signal</keyword>
<dbReference type="InterPro" id="IPR011683">
    <property type="entry name" value="Glyco_hydro_53"/>
</dbReference>
<evidence type="ECO:0000256" key="2">
    <source>
        <dbReference type="ARBA" id="ARBA00010687"/>
    </source>
</evidence>
<comment type="similarity">
    <text evidence="2 6">Belongs to the glycosyl hydrolase 53 family.</text>
</comment>
<dbReference type="Proteomes" id="UP001305779">
    <property type="component" value="Unassembled WGS sequence"/>
</dbReference>
<keyword evidence="8" id="KW-1185">Reference proteome</keyword>
<dbReference type="Pfam" id="PF07745">
    <property type="entry name" value="Glyco_hydro_53"/>
    <property type="match status" value="1"/>
</dbReference>
<evidence type="ECO:0000256" key="1">
    <source>
        <dbReference type="ARBA" id="ARBA00001695"/>
    </source>
</evidence>
<protein>
    <recommendedName>
        <fullName evidence="3 6">Arabinogalactan endo-beta-1,4-galactanase</fullName>
        <ecNumber evidence="3 6">3.2.1.89</ecNumber>
    </recommendedName>
</protein>
<evidence type="ECO:0000313" key="8">
    <source>
        <dbReference type="Proteomes" id="UP001305779"/>
    </source>
</evidence>
<feature type="chain" id="PRO_5044997372" description="Arabinogalactan endo-beta-1,4-galactanase" evidence="6">
    <location>
        <begin position="20"/>
        <end position="393"/>
    </location>
</feature>
<feature type="signal peptide" evidence="6">
    <location>
        <begin position="1"/>
        <end position="19"/>
    </location>
</feature>
<sequence>MFSSLLWLAASLLSSQVLAIPNGQYVHPQEPFFYKGFDLSSLKILEDGGAIYKDTARGNTTRPVEDILGDGGMNVVRLRLWVNPTVPYDGGYYETYDLKYTLAQAKRFHKKGYKIYLDYHFSDYWADPHKQWQPAARPTTLKPLAAELRKYVSTTLKAFTDAGINLALVSLGNEIRYGMLWPLGWADVDVEPRSARIANFTNLATLYQSARQGVNDAVAAGTPKPQVMIHIDNGWNLTLQERWFSSLTATGKVKTSDWDVFGFSFYPFYGTAATLANLKTTLNTISKNYGKPVHVVETDWPAICTGADAPELSEPKIPASVGGQLEWVRDIVDVVKQVPNGLGQGVNYWEPAWLNNTGLGSACQDAILFSTDWSQYPKVTAYSRPSVNIFKGV</sequence>
<organism evidence="7 8">
    <name type="scientific">Zasmidium cellare</name>
    <name type="common">Wine cellar mold</name>
    <name type="synonym">Racodium cellare</name>
    <dbReference type="NCBI Taxonomy" id="395010"/>
    <lineage>
        <taxon>Eukaryota</taxon>
        <taxon>Fungi</taxon>
        <taxon>Dikarya</taxon>
        <taxon>Ascomycota</taxon>
        <taxon>Pezizomycotina</taxon>
        <taxon>Dothideomycetes</taxon>
        <taxon>Dothideomycetidae</taxon>
        <taxon>Mycosphaerellales</taxon>
        <taxon>Mycosphaerellaceae</taxon>
        <taxon>Zasmidium</taxon>
    </lineage>
</organism>
<evidence type="ECO:0000256" key="6">
    <source>
        <dbReference type="RuleBase" id="RU361192"/>
    </source>
</evidence>
<comment type="caution">
    <text evidence="7">The sequence shown here is derived from an EMBL/GenBank/DDBJ whole genome shotgun (WGS) entry which is preliminary data.</text>
</comment>
<dbReference type="InterPro" id="IPR017853">
    <property type="entry name" value="GH"/>
</dbReference>
<dbReference type="PANTHER" id="PTHR34983">
    <property type="entry name" value="ARABINOGALACTAN ENDO-BETA-1,4-GALACTANASE A"/>
    <property type="match status" value="1"/>
</dbReference>
<gene>
    <name evidence="7" type="ORF">PRZ48_004911</name>
</gene>
<dbReference type="SUPFAM" id="SSF51445">
    <property type="entry name" value="(Trans)glycosidases"/>
    <property type="match status" value="1"/>
</dbReference>
<evidence type="ECO:0000256" key="5">
    <source>
        <dbReference type="ARBA" id="ARBA00023295"/>
    </source>
</evidence>
<keyword evidence="4 6" id="KW-0378">Hydrolase</keyword>
<accession>A0ABR0ERY0</accession>
<comment type="catalytic activity">
    <reaction evidence="1 6">
        <text>The enzyme specifically hydrolyzes (1-&gt;4)-beta-D-galactosidic linkages in type I arabinogalactans.</text>
        <dbReference type="EC" id="3.2.1.89"/>
    </reaction>
</comment>
<keyword evidence="5 6" id="KW-0326">Glycosidase</keyword>
<evidence type="ECO:0000256" key="3">
    <source>
        <dbReference type="ARBA" id="ARBA00012556"/>
    </source>
</evidence>
<evidence type="ECO:0000256" key="4">
    <source>
        <dbReference type="ARBA" id="ARBA00022801"/>
    </source>
</evidence>
<dbReference type="Gene3D" id="3.20.20.80">
    <property type="entry name" value="Glycosidases"/>
    <property type="match status" value="1"/>
</dbReference>
<name>A0ABR0ERY0_ZASCE</name>